<evidence type="ECO:0000259" key="17">
    <source>
        <dbReference type="PROSITE" id="PS50868"/>
    </source>
</evidence>
<keyword evidence="12" id="KW-0539">Nucleus</keyword>
<dbReference type="InterPro" id="IPR011011">
    <property type="entry name" value="Znf_FYVE_PHD"/>
</dbReference>
<feature type="compositionally biased region" description="Acidic residues" evidence="14">
    <location>
        <begin position="1219"/>
        <end position="1232"/>
    </location>
</feature>
<keyword evidence="9" id="KW-0156">Chromatin regulator</keyword>
<keyword evidence="10" id="KW-0805">Transcription regulation</keyword>
<feature type="compositionally biased region" description="Acidic residues" evidence="14">
    <location>
        <begin position="3827"/>
        <end position="3848"/>
    </location>
</feature>
<dbReference type="Gene3D" id="3.30.160.360">
    <property type="match status" value="1"/>
</dbReference>
<dbReference type="PROSITE" id="PS50280">
    <property type="entry name" value="SET"/>
    <property type="match status" value="1"/>
</dbReference>
<dbReference type="PANTHER" id="PTHR45838:SF4">
    <property type="entry name" value="HISTONE-LYSINE N-METHYLTRANSFERASE TRITHORAX"/>
    <property type="match status" value="1"/>
</dbReference>
<evidence type="ECO:0000256" key="6">
    <source>
        <dbReference type="ARBA" id="ARBA00022737"/>
    </source>
</evidence>
<dbReference type="CDD" id="cd15506">
    <property type="entry name" value="PHD1_KMT2A_like"/>
    <property type="match status" value="1"/>
</dbReference>
<name>A0A8E0S106_9TREM</name>
<dbReference type="InterPro" id="IPR046341">
    <property type="entry name" value="SET_dom_sf"/>
</dbReference>
<evidence type="ECO:0000256" key="2">
    <source>
        <dbReference type="ARBA" id="ARBA00022603"/>
    </source>
</evidence>
<dbReference type="OrthoDB" id="308383at2759"/>
<evidence type="ECO:0000259" key="15">
    <source>
        <dbReference type="PROSITE" id="PS50016"/>
    </source>
</evidence>
<feature type="region of interest" description="Disordered" evidence="14">
    <location>
        <begin position="1"/>
        <end position="92"/>
    </location>
</feature>
<reference evidence="19" key="1">
    <citation type="submission" date="2019-05" db="EMBL/GenBank/DDBJ databases">
        <title>Annotation for the trematode Fasciolopsis buski.</title>
        <authorList>
            <person name="Choi Y.-J."/>
        </authorList>
    </citation>
    <scope>NUCLEOTIDE SEQUENCE</scope>
    <source>
        <strain evidence="19">HT</strain>
        <tissue evidence="19">Whole worm</tissue>
    </source>
</reference>
<gene>
    <name evidence="19" type="ORF">FBUS_07119</name>
</gene>
<feature type="compositionally biased region" description="Polar residues" evidence="14">
    <location>
        <begin position="3512"/>
        <end position="3525"/>
    </location>
</feature>
<protein>
    <submittedName>
        <fullName evidence="19">Myeloid/lymphoid or mixed-lineage leukemia</fullName>
    </submittedName>
</protein>
<proteinExistence type="predicted"/>
<evidence type="ECO:0000256" key="9">
    <source>
        <dbReference type="ARBA" id="ARBA00022853"/>
    </source>
</evidence>
<dbReference type="InterPro" id="IPR003889">
    <property type="entry name" value="FYrich_C"/>
</dbReference>
<feature type="region of interest" description="Disordered" evidence="14">
    <location>
        <begin position="1469"/>
        <end position="1512"/>
    </location>
</feature>
<dbReference type="Pfam" id="PF00856">
    <property type="entry name" value="SET"/>
    <property type="match status" value="1"/>
</dbReference>
<evidence type="ECO:0000313" key="19">
    <source>
        <dbReference type="EMBL" id="KAA0196186.1"/>
    </source>
</evidence>
<evidence type="ECO:0000259" key="18">
    <source>
        <dbReference type="PROSITE" id="PS51805"/>
    </source>
</evidence>
<feature type="region of interest" description="Disordered" evidence="14">
    <location>
        <begin position="1200"/>
        <end position="1308"/>
    </location>
</feature>
<dbReference type="Pfam" id="PF05965">
    <property type="entry name" value="FYRC"/>
    <property type="match status" value="1"/>
</dbReference>
<dbReference type="SUPFAM" id="SSF82199">
    <property type="entry name" value="SET domain"/>
    <property type="match status" value="1"/>
</dbReference>
<dbReference type="InterPro" id="IPR003616">
    <property type="entry name" value="Post-SET_dom"/>
</dbReference>
<evidence type="ECO:0000256" key="1">
    <source>
        <dbReference type="ARBA" id="ARBA00004123"/>
    </source>
</evidence>
<feature type="compositionally biased region" description="Polar residues" evidence="14">
    <location>
        <begin position="2000"/>
        <end position="2020"/>
    </location>
</feature>
<dbReference type="GO" id="GO:0032259">
    <property type="term" value="P:methylation"/>
    <property type="evidence" value="ECO:0007669"/>
    <property type="project" value="UniProtKB-KW"/>
</dbReference>
<dbReference type="SMART" id="SM00249">
    <property type="entry name" value="PHD"/>
    <property type="match status" value="3"/>
</dbReference>
<sequence length="4006" mass="441670">KPEPPDNPVTVAESDQTKSPEKTGPQDEVVSTHEATPQIASVPPESNSAESLVNTTPLEIITKPEAPESENATTQSSARDDTTEQTVDTNHSVHTRFRSASCRLCQTKLHRHDRLLYRFCLPCYNMLQDFARVYKSPEDLVCLRDTVCPSQWPAQPFDPDAPHTARSSFRHLEEQYGYAAPEWCIPCKVTHSIRLGLKFTIFRYIATQAVQALTRESLTILDDPVLQHRGRMRHAQACLALLTQDYTRFVANSTKDTACESVNLDNNDVNDGDVKRTNSSICRLLDALWIRPVHLVSRGQIQDELMPNKIIDLDADTVICAQEIGSNTNTSPAPCSETLPRTVEKSAITLDEPDSASVPQSADVVSVSGTTAATTTTEETNQPEKVDPSPNVITSRSSENSSSCDNSQLRCILCRFRCDHFKVQDIESATRDTARLMLRQNMYAITVGPVPIRQRAPRVPDRVRAPADDEGLKSSERMSVNSICPEAGDSVMNISSPQPETVEKDSLKDTLSCETADPDVSVHQFCTDHSVVPESDAPVNDTNVNCSSEVAACSEDVLTTDQPVNSPLHTTPHTETSVLRATVSNWESCSATVLNVESMVDGNDERGELEQVSTMEYSSDPAVDRVSSPTHDRSLESVTEMSVTELSQSNQNLEVNRHASEDNFESKSSEAIGNPDPITESQDGDLAVREEQETSRAERELRVCAACLYHIRRVLRSLIGQSSKQQQGEDRVAELMQNPSRFCANQNAEPLSASTMRSSYLPSCGQCENCFLYVCLSELHASLQLPAKRPETAVVKNSNECATQTIRAKSSPELIMPVGGPLLLPVRMEKDSSEPKSSTDSLFARALSPITTLVAKSTTSSGNDVDNNRPACFCCRSSTVPFVHCYRVDINPDSNHLIICSGCLWTWMAQVDAAHHDPGVQRIAGRLASAAAATDACVPLLSPASRHILVDTARLARFFSYHPCDGKCTDHISSPPKPLWLACAGCVARRLHRLCATRLPLNCPRWYRRRLQLICHSKSMEDLDPRLLCSVSSPDEAATTQYRFALVDVEYTSAVIERWLLPPEPPIAVECPGLIKSDESSVDSDSEADENDALSGTSTAISSTGSPLHLDEHETEYGSRNWWEQYSESTEEQTRVEEEAESPIPDHIPAEKEVFSEQEAVVASVPENVSSDLVHSKRQRKLNPKFADSITILPRRIRATLHIPDKVATEEAIQSESEMTSELEEKEMDEQITPDQEAEKTQESHESVPEEDQGESDAMSKPATEDVRSPIASPRSETETQKPVRNHGGKRKASPTIEPPIKSKRSLKINPRFFDEFMGQFPSFVGEGRQIRDSSPIEEDADDSETNEDGEPSPRRVSDRRGPKQMRSSGCSRGRAESRGAGRQSNPRLEDSCRSSVSAPKSIGWGPRVKQVSRHALQSDPGRYSSTLSAMVHAARLAAVGAKIPGGTSPNHAALAATVRNVANCSAGDYGRKSDAPDEDNSDGPGSYEESDIGSGSSSRWSSSRAPTSDSNRRLPIRCGQCAACIGLIQACGRCTNCRLLEQQSSSNGETPRNSKIGPCRQLICFRRRGENVINSSGPRVKLPTNYASPNSAVSPLSGSRLATGSSVSGNKSASNHSLIFGNNGHTRHDRPSHRQVSPRTGSTLGASPTSGTISLLDTVPGLSQKLDADSWISQTDRDHNEVSLRSRGVFNSNSRNDPINVYSQRPLTPVNGGDLGMRFNSSNQKEDSDSDKDRIRPCEGEVITSELAHHGGYAIVTTMASAPPKEICYACGSGGGQLLFCVSCAEPYHFYCVERQFRPRRKDHFICRNCTRCGLCHKPASDLRCLRCSTGYHPACLPDYAPAHSGQRGNWLCPNCAVCVHCGTKPSKNVESIDPLRIPSSSTPGATHTPNTSALSDRTSSSTGRVITTSWSSDVSKCADCNLAMSRGDVCPECDRAYLPTSKQMIQCDSCQLWMHRTCTKLTADEYEWIARLPPGRLSKFVVNCSVCQNEKGHCQSTLPGPMTASGTAASGEHSQSLHPDTPLSVDVGGDDRETNGASHLRILARDTLMERMAGLVTNCRQSTSSPLPSPSNCPPANTTNPASLRIDSTSGIPHSTLSQDDVMPPVTEDSTSYRKQSVEETDYVPDKRIPQLDGTDDLDPVEDENTPQKRTPSSLSKINKCKGRSSGAVDPPISRASDVLLDEHADSLDPTSTTVLFLDRQIHPVSTPSSGHGAHNYPAPGSWIPPHANRGTTDPITSRHNTRVRYGSYNHRAGSPFPDRVNYNSLSLRLSRFIEDDRSSIISRCTLPPVTAAWLVEDESERIWTSPRSLIYRLLVRILHKLSAHPTNSPHAIGLRRLLRWLGQITETFFPWLNLSDMASDVRDVLRQTSGEFHSVLRHFERLALLELYELVCPVVARLSDCQLHGRLPVSGLRAANCVSSVQTLHTAIMQHLRSHHSLTLSRTSRTLVSDVLPEWRTLAEAKLFTTRIPPSQCHRPHELEVMDRMRNEAREERWVEHWSAIEEEMVLQYFQRYLARLSNRLRHEALEQARENTETSFSAPAISTRSVDKMCIDLPPTSCIELEMNNVESTDTHIDRVISSDKVTTVASALDEAFQDVDSVLAAEQQELSDDPLLAPSQAHNPEARNSQKSLVLTNDLGKSPCTLSRPSSPTSVQIEPFYFARANLWTAAMGHQVDSSKNKVDVSDHSDRTAEFDLELDSSDEDIRCCLLCGHHGDSNIEGRLLFTGADTWVHVNCALWSNEVYEEETGQLIGLSDAIRRARTSVCGDCGRFGATMVCSNALDPGCTLYSPGTATATGDARSTQSGANVHSDKAHAIHFACALRRRPPAPRPIFTADRSWFCSPECHRATGRKRLSDGIRELRRTHRSRRRQTTSVSRGRSARFELPGDDEDVGDDLVTTGLTVPDPFDAGPTDPLLDKQELLELENSVADALEPISLGELLVCRRVFVPSDCFAASLYPASVGTRSPLSYHRPWLAPDDNPKLQVAAQLAVKNLAVSPNSLAFLQCAGLAANSLVVTIGSLRIDRLGEVREASDALASVKSNGTLSNGVPVCRWNYLCPINYRARRIFWSCTKLDARVSYTLHVRQTHTVHISGINQPLNNPPAKPLSGRQTLVNGTPVINTKSNTPRPSNSRLLENELRLSSNPVTIQPSIQSPLVRESAAVTSHSVLHGRPPVKLQEKSHMVSNNTNSRVNGTTLMLNPCTTWQRNTIQPDNLSNSRSTAFSTHASNASELHRVRHTTIPSRTTVTNNCHNRVIMTTATVSGTAASMTPVDMSAAITGRLSCRINAPTDTSMSSSETSSTSSMKILKTVSLAKTARPSQPSVVQHTGSTRIAYSGSANSVQSVVDAKRVPRSINLVTTIPVLLRGSNTITLSRDQLPHNPEIDIRCLKLTPIIYSVSSMPFSTFGEISNDASTNQGIRSESVAPVTHLLPQLDGSYDRDEDYQPSGSLIHPTRKRSRPVHYFLRRTPSVTSNDSSNSARSNRTPSRHRCHLSRHKQRHHSTSSSTSAHLNQKRNNSSQHLIRQIKPPCIPVVSPRAGSNRRRWMEERSRQQELAHLTRAYRLRFAIDGVVRAAANPAIAWQTVLGRVAALRERHGLPPLIYSYTDGWTQFGLNHRHVVFLIEQMRGAFHCYRYRFQYHRRKVERLRQKFTPPVPLTEGCARALMWTKPRPPAHHARDPLAFLSCAANPPPRPLFNPTQTMLPNNLSSTLPHTPTNNSNPSILLSPGEPATMLSPNEQIVCAEAARQAASLVASQLKLPMRVREACIARAVVQATGLPINTGSTCDADELENPVPCRDTDIRSANRSDAWFDTDSENEHRPDPDEDESGDEDDSQDEGEKDDSEMSTVSTRFKRLISGPLTRLLRVAVHPSRIHGRGLFALRGFREDEMVIEYLGERIRNLVCEAREVRYRAAGVDCYMFRIDPDWVIDATYAGNAARFINHSCEPNCYAKVISVDEKKHIVILAQRRIYPGEELTYDYRFPKESDKLLCNCGSYMCRRYLN</sequence>
<feature type="domain" description="PHD-type" evidence="18">
    <location>
        <begin position="2707"/>
        <end position="2817"/>
    </location>
</feature>
<keyword evidence="8" id="KW-0862">Zinc</keyword>
<feature type="compositionally biased region" description="Basic residues" evidence="14">
    <location>
        <begin position="3489"/>
        <end position="3505"/>
    </location>
</feature>
<feature type="region of interest" description="Disordered" evidence="14">
    <location>
        <begin position="2061"/>
        <end position="2172"/>
    </location>
</feature>
<evidence type="ECO:0000256" key="13">
    <source>
        <dbReference type="PROSITE-ProRule" id="PRU00146"/>
    </source>
</evidence>
<keyword evidence="6" id="KW-0677">Repeat</keyword>
<feature type="domain" description="PHD-type" evidence="15">
    <location>
        <begin position="1811"/>
        <end position="1860"/>
    </location>
</feature>
<dbReference type="Gene3D" id="3.30.40.10">
    <property type="entry name" value="Zinc/RING finger domain, C3HC4 (zinc finger)"/>
    <property type="match status" value="4"/>
</dbReference>
<feature type="compositionally biased region" description="Polar residues" evidence="14">
    <location>
        <begin position="2150"/>
        <end position="2159"/>
    </location>
</feature>
<keyword evidence="5" id="KW-0479">Metal-binding</keyword>
<feature type="compositionally biased region" description="Low complexity" evidence="14">
    <location>
        <begin position="3473"/>
        <end position="3486"/>
    </location>
</feature>
<feature type="region of interest" description="Disordered" evidence="14">
    <location>
        <begin position="1078"/>
        <end position="1143"/>
    </location>
</feature>
<feature type="compositionally biased region" description="Basic and acidic residues" evidence="14">
    <location>
        <begin position="1725"/>
        <end position="1736"/>
    </location>
</feature>
<dbReference type="InterPro" id="IPR003888">
    <property type="entry name" value="FYrich_N"/>
</dbReference>
<evidence type="ECO:0000256" key="5">
    <source>
        <dbReference type="ARBA" id="ARBA00022723"/>
    </source>
</evidence>
<dbReference type="GO" id="GO:0042800">
    <property type="term" value="F:histone H3K4 methyltransferase activity"/>
    <property type="evidence" value="ECO:0007669"/>
    <property type="project" value="TreeGrafter"/>
</dbReference>
<dbReference type="Proteomes" id="UP000728185">
    <property type="component" value="Unassembled WGS sequence"/>
</dbReference>
<feature type="compositionally biased region" description="Acidic residues" evidence="14">
    <location>
        <begin position="2136"/>
        <end position="2147"/>
    </location>
</feature>
<keyword evidence="2" id="KW-0489">Methyltransferase</keyword>
<feature type="compositionally biased region" description="Basic residues" evidence="14">
    <location>
        <begin position="2865"/>
        <end position="2874"/>
    </location>
</feature>
<feature type="region of interest" description="Disordered" evidence="14">
    <location>
        <begin position="350"/>
        <end position="404"/>
    </location>
</feature>
<feature type="compositionally biased region" description="Polar residues" evidence="14">
    <location>
        <begin position="2621"/>
        <end position="2635"/>
    </location>
</feature>
<feature type="compositionally biased region" description="Low complexity" evidence="14">
    <location>
        <begin position="395"/>
        <end position="404"/>
    </location>
</feature>
<feature type="region of interest" description="Disordered" evidence="14">
    <location>
        <begin position="616"/>
        <end position="694"/>
    </location>
</feature>
<feature type="compositionally biased region" description="Low complexity" evidence="14">
    <location>
        <begin position="370"/>
        <end position="380"/>
    </location>
</feature>
<dbReference type="InterPro" id="IPR001965">
    <property type="entry name" value="Znf_PHD"/>
</dbReference>
<keyword evidence="20" id="KW-1185">Reference proteome</keyword>
<feature type="compositionally biased region" description="Basic residues" evidence="14">
    <location>
        <begin position="1284"/>
        <end position="1293"/>
    </location>
</feature>
<dbReference type="Gene3D" id="2.170.270.10">
    <property type="entry name" value="SET domain"/>
    <property type="match status" value="1"/>
</dbReference>
<organism evidence="19 20">
    <name type="scientific">Fasciolopsis buskii</name>
    <dbReference type="NCBI Taxonomy" id="27845"/>
    <lineage>
        <taxon>Eukaryota</taxon>
        <taxon>Metazoa</taxon>
        <taxon>Spiralia</taxon>
        <taxon>Lophotrochozoa</taxon>
        <taxon>Platyhelminthes</taxon>
        <taxon>Trematoda</taxon>
        <taxon>Digenea</taxon>
        <taxon>Plagiorchiida</taxon>
        <taxon>Echinostomata</taxon>
        <taxon>Echinostomatoidea</taxon>
        <taxon>Fasciolidae</taxon>
        <taxon>Fasciolopsis</taxon>
    </lineage>
</organism>
<dbReference type="InterPro" id="IPR001214">
    <property type="entry name" value="SET_dom"/>
</dbReference>
<dbReference type="GO" id="GO:0035097">
    <property type="term" value="C:histone methyltransferase complex"/>
    <property type="evidence" value="ECO:0007669"/>
    <property type="project" value="TreeGrafter"/>
</dbReference>
<accession>A0A8E0S106</accession>
<keyword evidence="3" id="KW-0808">Transferase</keyword>
<feature type="compositionally biased region" description="Low complexity" evidence="14">
    <location>
        <begin position="1493"/>
        <end position="1510"/>
    </location>
</feature>
<feature type="compositionally biased region" description="Acidic residues" evidence="14">
    <location>
        <begin position="1336"/>
        <end position="1351"/>
    </location>
</feature>
<evidence type="ECO:0000256" key="4">
    <source>
        <dbReference type="ARBA" id="ARBA00022691"/>
    </source>
</evidence>
<feature type="compositionally biased region" description="Low complexity" evidence="14">
    <location>
        <begin position="1095"/>
        <end position="1106"/>
    </location>
</feature>
<feature type="compositionally biased region" description="Basic and acidic residues" evidence="14">
    <location>
        <begin position="655"/>
        <end position="668"/>
    </location>
</feature>
<feature type="region of interest" description="Disordered" evidence="14">
    <location>
        <begin position="3782"/>
        <end position="3852"/>
    </location>
</feature>
<dbReference type="PROSITE" id="PS51543">
    <property type="entry name" value="FYRC"/>
    <property type="match status" value="1"/>
</dbReference>
<dbReference type="SMART" id="SM00542">
    <property type="entry name" value="FYRC"/>
    <property type="match status" value="1"/>
</dbReference>
<evidence type="ECO:0000313" key="20">
    <source>
        <dbReference type="Proteomes" id="UP000728185"/>
    </source>
</evidence>
<feature type="non-terminal residue" evidence="19">
    <location>
        <position position="1"/>
    </location>
</feature>
<dbReference type="PROSITE" id="PS51542">
    <property type="entry name" value="FYRN"/>
    <property type="match status" value="1"/>
</dbReference>
<evidence type="ECO:0000256" key="11">
    <source>
        <dbReference type="ARBA" id="ARBA00023163"/>
    </source>
</evidence>
<dbReference type="PROSITE" id="PS50016">
    <property type="entry name" value="ZF_PHD_2"/>
    <property type="match status" value="3"/>
</dbReference>
<feature type="region of interest" description="Disordered" evidence="14">
    <location>
        <begin position="2614"/>
        <end position="2635"/>
    </location>
</feature>
<feature type="domain" description="SET" evidence="16">
    <location>
        <begin position="3868"/>
        <end position="3984"/>
    </location>
</feature>
<dbReference type="SUPFAM" id="SSF57903">
    <property type="entry name" value="FYVE/PHD zinc finger"/>
    <property type="match status" value="3"/>
</dbReference>
<feature type="region of interest" description="Disordered" evidence="14">
    <location>
        <begin position="3707"/>
        <end position="3734"/>
    </location>
</feature>
<feature type="compositionally biased region" description="Polar residues" evidence="14">
    <location>
        <begin position="1586"/>
        <end position="1618"/>
    </location>
</feature>
<feature type="domain" description="PHD-type" evidence="15">
    <location>
        <begin position="1929"/>
        <end position="1992"/>
    </location>
</feature>
<feature type="compositionally biased region" description="Polar residues" evidence="14">
    <location>
        <begin position="1880"/>
        <end position="1902"/>
    </location>
</feature>
<feature type="compositionally biased region" description="Acidic residues" evidence="14">
    <location>
        <begin position="1080"/>
        <end position="1092"/>
    </location>
</feature>
<dbReference type="GO" id="GO:0008270">
    <property type="term" value="F:zinc ion binding"/>
    <property type="evidence" value="ECO:0007669"/>
    <property type="project" value="UniProtKB-KW"/>
</dbReference>
<feature type="compositionally biased region" description="Basic and acidic residues" evidence="14">
    <location>
        <begin position="1352"/>
        <end position="1362"/>
    </location>
</feature>
<feature type="region of interest" description="Disordered" evidence="14">
    <location>
        <begin position="1584"/>
        <end position="1653"/>
    </location>
</feature>
<evidence type="ECO:0000256" key="3">
    <source>
        <dbReference type="ARBA" id="ARBA00022679"/>
    </source>
</evidence>
<evidence type="ECO:0000256" key="12">
    <source>
        <dbReference type="ARBA" id="ARBA00023242"/>
    </source>
</evidence>
<feature type="compositionally biased region" description="Polar residues" evidence="14">
    <location>
        <begin position="1635"/>
        <end position="1653"/>
    </location>
</feature>
<feature type="region of interest" description="Disordered" evidence="14">
    <location>
        <begin position="1696"/>
        <end position="1736"/>
    </location>
</feature>
<evidence type="ECO:0000256" key="10">
    <source>
        <dbReference type="ARBA" id="ARBA00023015"/>
    </source>
</evidence>
<feature type="region of interest" description="Disordered" evidence="14">
    <location>
        <begin position="2863"/>
        <end position="2897"/>
    </location>
</feature>
<feature type="region of interest" description="Disordered" evidence="14">
    <location>
        <begin position="1874"/>
        <end position="1902"/>
    </location>
</feature>
<feature type="compositionally biased region" description="Polar residues" evidence="14">
    <location>
        <begin position="3707"/>
        <end position="3726"/>
    </location>
</feature>
<feature type="domain" description="PHD-type" evidence="15">
    <location>
        <begin position="1766"/>
        <end position="1814"/>
    </location>
</feature>
<feature type="compositionally biased region" description="Polar residues" evidence="14">
    <location>
        <begin position="1696"/>
        <end position="1707"/>
    </location>
</feature>
<feature type="compositionally biased region" description="Basic and acidic residues" evidence="14">
    <location>
        <begin position="1237"/>
        <end position="1248"/>
    </location>
</feature>
<dbReference type="Pfam" id="PF05964">
    <property type="entry name" value="FYRN"/>
    <property type="match status" value="1"/>
</dbReference>
<evidence type="ECO:0000256" key="8">
    <source>
        <dbReference type="ARBA" id="ARBA00022833"/>
    </source>
</evidence>
<feature type="compositionally biased region" description="Polar residues" evidence="14">
    <location>
        <begin position="2078"/>
        <end position="2101"/>
    </location>
</feature>
<feature type="region of interest" description="Disordered" evidence="14">
    <location>
        <begin position="1320"/>
        <end position="1416"/>
    </location>
</feature>
<feature type="compositionally biased region" description="Polar residues" evidence="14">
    <location>
        <begin position="33"/>
        <end position="57"/>
    </location>
</feature>
<dbReference type="EMBL" id="LUCM01003208">
    <property type="protein sequence ID" value="KAA0196186.1"/>
    <property type="molecule type" value="Genomic_DNA"/>
</dbReference>
<feature type="region of interest" description="Disordered" evidence="14">
    <location>
        <begin position="3436"/>
        <end position="3526"/>
    </location>
</feature>
<evidence type="ECO:0000256" key="7">
    <source>
        <dbReference type="ARBA" id="ARBA00022771"/>
    </source>
</evidence>
<evidence type="ECO:0000256" key="14">
    <source>
        <dbReference type="SAM" id="MobiDB-lite"/>
    </source>
</evidence>
<dbReference type="SMART" id="SM00317">
    <property type="entry name" value="SET"/>
    <property type="match status" value="1"/>
</dbReference>
<feature type="domain" description="Post-SET" evidence="17">
    <location>
        <begin position="3990"/>
        <end position="4006"/>
    </location>
</feature>
<dbReference type="PROSITE" id="PS50868">
    <property type="entry name" value="POST_SET"/>
    <property type="match status" value="1"/>
</dbReference>
<dbReference type="CDD" id="cd10518">
    <property type="entry name" value="SET_SETD1-like"/>
    <property type="match status" value="1"/>
</dbReference>
<feature type="compositionally biased region" description="Basic and acidic residues" evidence="14">
    <location>
        <begin position="15"/>
        <end position="25"/>
    </location>
</feature>
<dbReference type="InterPro" id="IPR034732">
    <property type="entry name" value="EPHD"/>
</dbReference>
<feature type="region of interest" description="Disordered" evidence="14">
    <location>
        <begin position="2000"/>
        <end position="2025"/>
    </location>
</feature>
<comment type="subcellular location">
    <subcellularLocation>
        <location evidence="1">Nucleus</location>
    </subcellularLocation>
</comment>
<dbReference type="GO" id="GO:0045893">
    <property type="term" value="P:positive regulation of DNA-templated transcription"/>
    <property type="evidence" value="ECO:0007669"/>
    <property type="project" value="TreeGrafter"/>
</dbReference>
<keyword evidence="11" id="KW-0804">Transcription</keyword>
<comment type="caution">
    <text evidence="19">The sequence shown here is derived from an EMBL/GenBank/DDBJ whole genome shotgun (WGS) entry which is preliminary data.</text>
</comment>
<evidence type="ECO:0000259" key="16">
    <source>
        <dbReference type="PROSITE" id="PS50280"/>
    </source>
</evidence>
<dbReference type="PROSITE" id="PS51805">
    <property type="entry name" value="EPHD"/>
    <property type="match status" value="1"/>
</dbReference>
<feature type="compositionally biased region" description="Polar residues" evidence="14">
    <location>
        <begin position="636"/>
        <end position="654"/>
    </location>
</feature>
<dbReference type="PANTHER" id="PTHR45838">
    <property type="entry name" value="HISTONE-LYSINE-N-METHYLTRANSFERASE 2 KMT2 FAMILY MEMBER"/>
    <property type="match status" value="1"/>
</dbReference>
<dbReference type="InterPro" id="IPR019787">
    <property type="entry name" value="Znf_PHD-finger"/>
</dbReference>
<keyword evidence="4" id="KW-0949">S-adenosyl-L-methionine</keyword>
<keyword evidence="7 13" id="KW-0863">Zinc-finger</keyword>
<dbReference type="InterPro" id="IPR013083">
    <property type="entry name" value="Znf_RING/FYVE/PHD"/>
</dbReference>